<reference evidence="8 9" key="1">
    <citation type="journal article" date="2024" name="Plant J.">
        <title>Genome sequences and population genomics reveal climatic adaptation and genomic divergence between two closely related sweetgum species.</title>
        <authorList>
            <person name="Xu W.Q."/>
            <person name="Ren C.Q."/>
            <person name="Zhang X.Y."/>
            <person name="Comes H.P."/>
            <person name="Liu X.H."/>
            <person name="Li Y.G."/>
            <person name="Kettle C.J."/>
            <person name="Jalonen R."/>
            <person name="Gaisberger H."/>
            <person name="Ma Y.Z."/>
            <person name="Qiu Y.X."/>
        </authorList>
    </citation>
    <scope>NUCLEOTIDE SEQUENCE [LARGE SCALE GENOMIC DNA]</scope>
    <source>
        <strain evidence="8">Hangzhou</strain>
    </source>
</reference>
<dbReference type="PANTHER" id="PTHR12396:SF46">
    <property type="entry name" value="METHYL-CPG-BINDING DOMAIN-CONTAINING PROTEIN 6"/>
    <property type="match status" value="1"/>
</dbReference>
<dbReference type="Proteomes" id="UP001415857">
    <property type="component" value="Unassembled WGS sequence"/>
</dbReference>
<evidence type="ECO:0000256" key="4">
    <source>
        <dbReference type="ARBA" id="ARBA00023163"/>
    </source>
</evidence>
<keyword evidence="2" id="KW-0805">Transcription regulation</keyword>
<evidence type="ECO:0000256" key="2">
    <source>
        <dbReference type="ARBA" id="ARBA00023015"/>
    </source>
</evidence>
<comment type="subcellular location">
    <subcellularLocation>
        <location evidence="1">Nucleus</location>
    </subcellularLocation>
</comment>
<dbReference type="EMBL" id="JBBPBK010000008">
    <property type="protein sequence ID" value="KAK9279781.1"/>
    <property type="molecule type" value="Genomic_DNA"/>
</dbReference>
<feature type="region of interest" description="Disordered" evidence="6">
    <location>
        <begin position="53"/>
        <end position="91"/>
    </location>
</feature>
<dbReference type="PANTHER" id="PTHR12396">
    <property type="entry name" value="METHYL-CPG BINDING PROTEIN, MBD"/>
    <property type="match status" value="1"/>
</dbReference>
<dbReference type="GO" id="GO:0005634">
    <property type="term" value="C:nucleus"/>
    <property type="evidence" value="ECO:0007669"/>
    <property type="project" value="UniProtKB-SubCell"/>
</dbReference>
<proteinExistence type="predicted"/>
<feature type="domain" description="MBD" evidence="7">
    <location>
        <begin position="132"/>
        <end position="208"/>
    </location>
</feature>
<dbReference type="Pfam" id="PF01429">
    <property type="entry name" value="MBD"/>
    <property type="match status" value="1"/>
</dbReference>
<evidence type="ECO:0000256" key="6">
    <source>
        <dbReference type="SAM" id="MobiDB-lite"/>
    </source>
</evidence>
<feature type="region of interest" description="Disordered" evidence="6">
    <location>
        <begin position="1"/>
        <end position="21"/>
    </location>
</feature>
<name>A0AAP0RQ30_LIQFO</name>
<dbReference type="Gene3D" id="3.30.890.10">
    <property type="entry name" value="Methyl-cpg-binding Protein 2, Chain A"/>
    <property type="match status" value="1"/>
</dbReference>
<evidence type="ECO:0000313" key="9">
    <source>
        <dbReference type="Proteomes" id="UP001415857"/>
    </source>
</evidence>
<feature type="compositionally biased region" description="Polar residues" evidence="6">
    <location>
        <begin position="1"/>
        <end position="20"/>
    </location>
</feature>
<gene>
    <name evidence="8" type="ORF">L1049_013463</name>
</gene>
<dbReference type="GO" id="GO:0003677">
    <property type="term" value="F:DNA binding"/>
    <property type="evidence" value="ECO:0007669"/>
    <property type="project" value="UniProtKB-KW"/>
</dbReference>
<accession>A0AAP0RQ30</accession>
<sequence length="283" mass="30644">MSISETSGQVPNPYSPQSEFAESDNIAGILADILPDPLLESGSFIDTNIGNGETLADADSNQGHAKRDTGHNHQMTEPVHDGAPDPVSDSLNCAEVATPVAVLENSPSPVEPRPLQGRAVESEKMGSELPLVPASSKTPDWLPEGWFVEDRVRSSGATAGMIDKYYVEAKSGRRFRSKKEVLYFLQTGTRRKRKTMGIPDVDTMSLASSGDSKRKKSGPRIKTFASNFDFVNAPEKIDWVLTDSPEGSWTPFISDEKVPESVKREWAAAFASRAVSNTGGGLF</sequence>
<keyword evidence="4" id="KW-0804">Transcription</keyword>
<evidence type="ECO:0000313" key="8">
    <source>
        <dbReference type="EMBL" id="KAK9279781.1"/>
    </source>
</evidence>
<dbReference type="InterPro" id="IPR001739">
    <property type="entry name" value="Methyl_CpG_DNA-bd"/>
</dbReference>
<evidence type="ECO:0000256" key="5">
    <source>
        <dbReference type="ARBA" id="ARBA00023242"/>
    </source>
</evidence>
<protein>
    <recommendedName>
        <fullName evidence="7">MBD domain-containing protein</fullName>
    </recommendedName>
</protein>
<keyword evidence="3" id="KW-0238">DNA-binding</keyword>
<keyword evidence="9" id="KW-1185">Reference proteome</keyword>
<dbReference type="InterPro" id="IPR016177">
    <property type="entry name" value="DNA-bd_dom_sf"/>
</dbReference>
<evidence type="ECO:0000256" key="1">
    <source>
        <dbReference type="ARBA" id="ARBA00004123"/>
    </source>
</evidence>
<evidence type="ECO:0000256" key="3">
    <source>
        <dbReference type="ARBA" id="ARBA00023125"/>
    </source>
</evidence>
<keyword evidence="5" id="KW-0539">Nucleus</keyword>
<dbReference type="PROSITE" id="PS50982">
    <property type="entry name" value="MBD"/>
    <property type="match status" value="1"/>
</dbReference>
<dbReference type="AlphaFoldDB" id="A0AAP0RQ30"/>
<comment type="caution">
    <text evidence="8">The sequence shown here is derived from an EMBL/GenBank/DDBJ whole genome shotgun (WGS) entry which is preliminary data.</text>
</comment>
<dbReference type="SUPFAM" id="SSF54171">
    <property type="entry name" value="DNA-binding domain"/>
    <property type="match status" value="1"/>
</dbReference>
<organism evidence="8 9">
    <name type="scientific">Liquidambar formosana</name>
    <name type="common">Formosan gum</name>
    <dbReference type="NCBI Taxonomy" id="63359"/>
    <lineage>
        <taxon>Eukaryota</taxon>
        <taxon>Viridiplantae</taxon>
        <taxon>Streptophyta</taxon>
        <taxon>Embryophyta</taxon>
        <taxon>Tracheophyta</taxon>
        <taxon>Spermatophyta</taxon>
        <taxon>Magnoliopsida</taxon>
        <taxon>eudicotyledons</taxon>
        <taxon>Gunneridae</taxon>
        <taxon>Pentapetalae</taxon>
        <taxon>Saxifragales</taxon>
        <taxon>Altingiaceae</taxon>
        <taxon>Liquidambar</taxon>
    </lineage>
</organism>
<evidence type="ECO:0000259" key="7">
    <source>
        <dbReference type="PROSITE" id="PS50982"/>
    </source>
</evidence>